<dbReference type="GO" id="GO:0010268">
    <property type="term" value="P:brassinosteroid homeostasis"/>
    <property type="evidence" value="ECO:0007669"/>
    <property type="project" value="TreeGrafter"/>
</dbReference>
<dbReference type="GO" id="GO:0016125">
    <property type="term" value="P:sterol metabolic process"/>
    <property type="evidence" value="ECO:0007669"/>
    <property type="project" value="TreeGrafter"/>
</dbReference>
<protein>
    <submittedName>
        <fullName evidence="9">Cytochrome P450 85A</fullName>
    </submittedName>
</protein>
<dbReference type="Pfam" id="PF00067">
    <property type="entry name" value="p450"/>
    <property type="match status" value="1"/>
</dbReference>
<evidence type="ECO:0000256" key="8">
    <source>
        <dbReference type="RuleBase" id="RU000461"/>
    </source>
</evidence>
<dbReference type="Gene3D" id="1.10.630.10">
    <property type="entry name" value="Cytochrome P450"/>
    <property type="match status" value="1"/>
</dbReference>
<proteinExistence type="inferred from homology"/>
<comment type="subcellular location">
    <subcellularLocation>
        <location evidence="1">Membrane</location>
        <topology evidence="1">Single-pass membrane protein</topology>
    </subcellularLocation>
</comment>
<dbReference type="STRING" id="981085.W9RAK4"/>
<dbReference type="PANTHER" id="PTHR24286">
    <property type="entry name" value="CYTOCHROME P450 26"/>
    <property type="match status" value="1"/>
</dbReference>
<keyword evidence="8" id="KW-0560">Oxidoreductase</keyword>
<keyword evidence="4 7" id="KW-0479">Metal-binding</keyword>
<dbReference type="InterPro" id="IPR036396">
    <property type="entry name" value="Cyt_P450_sf"/>
</dbReference>
<evidence type="ECO:0000256" key="4">
    <source>
        <dbReference type="ARBA" id="ARBA00022723"/>
    </source>
</evidence>
<keyword evidence="10" id="KW-1185">Reference proteome</keyword>
<keyword evidence="6 7" id="KW-0408">Iron</keyword>
<evidence type="ECO:0000256" key="5">
    <source>
        <dbReference type="ARBA" id="ARBA00022989"/>
    </source>
</evidence>
<dbReference type="GO" id="GO:0016705">
    <property type="term" value="F:oxidoreductase activity, acting on paired donors, with incorporation or reduction of molecular oxygen"/>
    <property type="evidence" value="ECO:0007669"/>
    <property type="project" value="InterPro"/>
</dbReference>
<reference evidence="10" key="1">
    <citation type="submission" date="2013-01" db="EMBL/GenBank/DDBJ databases">
        <title>Draft Genome Sequence of a Mulberry Tree, Morus notabilis C.K. Schneid.</title>
        <authorList>
            <person name="He N."/>
            <person name="Zhao S."/>
        </authorList>
    </citation>
    <scope>NUCLEOTIDE SEQUENCE</scope>
</reference>
<dbReference type="GO" id="GO:0020037">
    <property type="term" value="F:heme binding"/>
    <property type="evidence" value="ECO:0007669"/>
    <property type="project" value="InterPro"/>
</dbReference>
<dbReference type="SUPFAM" id="SSF48264">
    <property type="entry name" value="Cytochrome P450"/>
    <property type="match status" value="1"/>
</dbReference>
<comment type="cofactor">
    <cofactor evidence="7">
        <name>heme</name>
        <dbReference type="ChEBI" id="CHEBI:30413"/>
    </cofactor>
</comment>
<feature type="binding site" description="axial binding residue" evidence="7">
    <location>
        <position position="334"/>
    </location>
    <ligand>
        <name>heme</name>
        <dbReference type="ChEBI" id="CHEBI:30413"/>
    </ligand>
    <ligandPart>
        <name>Fe</name>
        <dbReference type="ChEBI" id="CHEBI:18248"/>
    </ligandPart>
</feature>
<dbReference type="PRINTS" id="PR00465">
    <property type="entry name" value="EP450IV"/>
</dbReference>
<dbReference type="GO" id="GO:0005506">
    <property type="term" value="F:iron ion binding"/>
    <property type="evidence" value="ECO:0007669"/>
    <property type="project" value="InterPro"/>
</dbReference>
<comment type="similarity">
    <text evidence="2 8">Belongs to the cytochrome P450 family.</text>
</comment>
<name>W9RAK4_9ROSA</name>
<evidence type="ECO:0000256" key="3">
    <source>
        <dbReference type="ARBA" id="ARBA00022692"/>
    </source>
</evidence>
<evidence type="ECO:0000256" key="1">
    <source>
        <dbReference type="ARBA" id="ARBA00004167"/>
    </source>
</evidence>
<dbReference type="Proteomes" id="UP000030645">
    <property type="component" value="Unassembled WGS sequence"/>
</dbReference>
<keyword evidence="8" id="KW-0503">Monooxygenase</keyword>
<evidence type="ECO:0000256" key="7">
    <source>
        <dbReference type="PIRSR" id="PIRSR602403-1"/>
    </source>
</evidence>
<keyword evidence="3" id="KW-0812">Transmembrane</keyword>
<organism evidence="9 10">
    <name type="scientific">Morus notabilis</name>
    <dbReference type="NCBI Taxonomy" id="981085"/>
    <lineage>
        <taxon>Eukaryota</taxon>
        <taxon>Viridiplantae</taxon>
        <taxon>Streptophyta</taxon>
        <taxon>Embryophyta</taxon>
        <taxon>Tracheophyta</taxon>
        <taxon>Spermatophyta</taxon>
        <taxon>Magnoliopsida</taxon>
        <taxon>eudicotyledons</taxon>
        <taxon>Gunneridae</taxon>
        <taxon>Pentapetalae</taxon>
        <taxon>rosids</taxon>
        <taxon>fabids</taxon>
        <taxon>Rosales</taxon>
        <taxon>Moraceae</taxon>
        <taxon>Moreae</taxon>
        <taxon>Morus</taxon>
    </lineage>
</organism>
<keyword evidence="5" id="KW-0472">Membrane</keyword>
<dbReference type="InterPro" id="IPR001128">
    <property type="entry name" value="Cyt_P450"/>
</dbReference>
<dbReference type="GO" id="GO:0016132">
    <property type="term" value="P:brassinosteroid biosynthetic process"/>
    <property type="evidence" value="ECO:0007669"/>
    <property type="project" value="TreeGrafter"/>
</dbReference>
<dbReference type="PANTHER" id="PTHR24286:SF105">
    <property type="entry name" value="CYTOCHROME P450 85A-LIKE"/>
    <property type="match status" value="1"/>
</dbReference>
<dbReference type="eggNOG" id="KOG0157">
    <property type="taxonomic scope" value="Eukaryota"/>
</dbReference>
<dbReference type="GO" id="GO:0004497">
    <property type="term" value="F:monooxygenase activity"/>
    <property type="evidence" value="ECO:0007669"/>
    <property type="project" value="UniProtKB-KW"/>
</dbReference>
<evidence type="ECO:0000313" key="10">
    <source>
        <dbReference type="Proteomes" id="UP000030645"/>
    </source>
</evidence>
<dbReference type="EMBL" id="KE343883">
    <property type="protein sequence ID" value="EXB44872.1"/>
    <property type="molecule type" value="Genomic_DNA"/>
</dbReference>
<dbReference type="InterPro" id="IPR017972">
    <property type="entry name" value="Cyt_P450_CS"/>
</dbReference>
<dbReference type="InterPro" id="IPR002403">
    <property type="entry name" value="Cyt_P450_E_grp-IV"/>
</dbReference>
<evidence type="ECO:0000256" key="2">
    <source>
        <dbReference type="ARBA" id="ARBA00010617"/>
    </source>
</evidence>
<keyword evidence="5" id="KW-1133">Transmembrane helix</keyword>
<evidence type="ECO:0000256" key="6">
    <source>
        <dbReference type="ARBA" id="ARBA00023004"/>
    </source>
</evidence>
<accession>W9RAK4</accession>
<evidence type="ECO:0000313" key="9">
    <source>
        <dbReference type="EMBL" id="EXB44872.1"/>
    </source>
</evidence>
<dbReference type="PROSITE" id="PS00086">
    <property type="entry name" value="CYTOCHROME_P450"/>
    <property type="match status" value="1"/>
</dbReference>
<dbReference type="AlphaFoldDB" id="W9RAK4"/>
<gene>
    <name evidence="9" type="ORF">L484_026454</name>
</gene>
<dbReference type="GO" id="GO:0016020">
    <property type="term" value="C:membrane"/>
    <property type="evidence" value="ECO:0007669"/>
    <property type="project" value="UniProtKB-SubCell"/>
</dbReference>
<sequence length="472" mass="54939">MDPDLNRYILLNEGKGLVPGYPQSMVNILGKSNIAAVYGSSHKHIRGSLLSLVGPPAIRDLLLPNIDKYMRFFLLNWDGKTIDIQTKTVEMAFFAFFKQILEDESSTIYESFKAEFHKILVGAFTLPINIPGTSYYQGMQGRRSIERLLMQIMEERRASGSQNDMLDRILRDEENNHNLIDEEIIDQIITILYSSFETVSTTSMMAIKYLHDNPRALQELREEHLAIRRRKKEEEPIIWDDYKKSMSFTRAVIFETSRLACVVCGMMRKIASDMDLNGFVFPKGWKVYLFTRETNFNPFLYPEPFTFNPWRWLQNKSLESHKYCLFFGGGSRLCPGKELGIVQISVFLHYFLTKYRWEEVGEHEILKFPRVEAPRGIYKMLAVSDRRPIAELWWPAAELQWPSDVSPAADGWRGCGRTSFMELVLKVHVSVDSPPPYALFYKQTIGLFLINQWFKERKKQEVVGPFRSKQMI</sequence>
<keyword evidence="7 8" id="KW-0349">Heme</keyword>